<dbReference type="AlphaFoldDB" id="M2QHD8"/>
<accession>M2QHD8</accession>
<reference evidence="3 4" key="1">
    <citation type="journal article" date="2012" name="Proc. Natl. Acad. Sci. U.S.A.">
        <title>Comparative genomics of Ceriporiopsis subvermispora and Phanerochaete chrysosporium provide insight into selective ligninolysis.</title>
        <authorList>
            <person name="Fernandez-Fueyo E."/>
            <person name="Ruiz-Duenas F.J."/>
            <person name="Ferreira P."/>
            <person name="Floudas D."/>
            <person name="Hibbett D.S."/>
            <person name="Canessa P."/>
            <person name="Larrondo L.F."/>
            <person name="James T.Y."/>
            <person name="Seelenfreund D."/>
            <person name="Lobos S."/>
            <person name="Polanco R."/>
            <person name="Tello M."/>
            <person name="Honda Y."/>
            <person name="Watanabe T."/>
            <person name="Watanabe T."/>
            <person name="Ryu J.S."/>
            <person name="Kubicek C.P."/>
            <person name="Schmoll M."/>
            <person name="Gaskell J."/>
            <person name="Hammel K.E."/>
            <person name="St John F.J."/>
            <person name="Vanden Wymelenberg A."/>
            <person name="Sabat G."/>
            <person name="Splinter BonDurant S."/>
            <person name="Syed K."/>
            <person name="Yadav J.S."/>
            <person name="Doddapaneni H."/>
            <person name="Subramanian V."/>
            <person name="Lavin J.L."/>
            <person name="Oguiza J.A."/>
            <person name="Perez G."/>
            <person name="Pisabarro A.G."/>
            <person name="Ramirez L."/>
            <person name="Santoyo F."/>
            <person name="Master E."/>
            <person name="Coutinho P.M."/>
            <person name="Henrissat B."/>
            <person name="Lombard V."/>
            <person name="Magnuson J.K."/>
            <person name="Kuees U."/>
            <person name="Hori C."/>
            <person name="Igarashi K."/>
            <person name="Samejima M."/>
            <person name="Held B.W."/>
            <person name="Barry K.W."/>
            <person name="LaButti K.M."/>
            <person name="Lapidus A."/>
            <person name="Lindquist E.A."/>
            <person name="Lucas S.M."/>
            <person name="Riley R."/>
            <person name="Salamov A.A."/>
            <person name="Hoffmeister D."/>
            <person name="Schwenk D."/>
            <person name="Hadar Y."/>
            <person name="Yarden O."/>
            <person name="de Vries R.P."/>
            <person name="Wiebenga A."/>
            <person name="Stenlid J."/>
            <person name="Eastwood D."/>
            <person name="Grigoriev I.V."/>
            <person name="Berka R.M."/>
            <person name="Blanchette R.A."/>
            <person name="Kersten P."/>
            <person name="Martinez A.T."/>
            <person name="Vicuna R."/>
            <person name="Cullen D."/>
        </authorList>
    </citation>
    <scope>NUCLEOTIDE SEQUENCE [LARGE SCALE GENOMIC DNA]</scope>
    <source>
        <strain evidence="3 4">B</strain>
    </source>
</reference>
<organism evidence="3 4">
    <name type="scientific">Ceriporiopsis subvermispora (strain B)</name>
    <name type="common">White-rot fungus</name>
    <name type="synonym">Gelatoporia subvermispora</name>
    <dbReference type="NCBI Taxonomy" id="914234"/>
    <lineage>
        <taxon>Eukaryota</taxon>
        <taxon>Fungi</taxon>
        <taxon>Dikarya</taxon>
        <taxon>Basidiomycota</taxon>
        <taxon>Agaricomycotina</taxon>
        <taxon>Agaricomycetes</taxon>
        <taxon>Polyporales</taxon>
        <taxon>Gelatoporiaceae</taxon>
        <taxon>Gelatoporia</taxon>
    </lineage>
</organism>
<keyword evidence="1" id="KW-0694">RNA-binding</keyword>
<dbReference type="OrthoDB" id="112668at2759"/>
<dbReference type="InterPro" id="IPR014720">
    <property type="entry name" value="dsRBD_dom"/>
</dbReference>
<dbReference type="Gene3D" id="3.30.160.20">
    <property type="match status" value="1"/>
</dbReference>
<keyword evidence="4" id="KW-1185">Reference proteome</keyword>
<evidence type="ECO:0000313" key="3">
    <source>
        <dbReference type="EMBL" id="EMD36423.1"/>
    </source>
</evidence>
<proteinExistence type="predicted"/>
<evidence type="ECO:0000313" key="4">
    <source>
        <dbReference type="Proteomes" id="UP000016930"/>
    </source>
</evidence>
<dbReference type="Pfam" id="PF00035">
    <property type="entry name" value="dsrm"/>
    <property type="match status" value="1"/>
</dbReference>
<dbReference type="HOGENOM" id="CLU_2120810_0_0_1"/>
<protein>
    <recommendedName>
        <fullName evidence="2">DRBM domain-containing protein</fullName>
    </recommendedName>
</protein>
<sequence length="114" mass="13179">MCEVFIRTTEAVLQLYLDSTYDSTRIHLRRTVEREKMTHWRMQLNNILHRVHFGTSVVNWQDQSSGPQYQPVWTSMVLINGLQYGIGTGRSKDASREAAAYQAYQALTAQYGVH</sequence>
<feature type="domain" description="DRBM" evidence="2">
    <location>
        <begin position="62"/>
        <end position="109"/>
    </location>
</feature>
<dbReference type="PROSITE" id="PS50137">
    <property type="entry name" value="DS_RBD"/>
    <property type="match status" value="1"/>
</dbReference>
<dbReference type="GO" id="GO:0003723">
    <property type="term" value="F:RNA binding"/>
    <property type="evidence" value="ECO:0007669"/>
    <property type="project" value="UniProtKB-UniRule"/>
</dbReference>
<name>M2QHD8_CERS8</name>
<gene>
    <name evidence="3" type="ORF">CERSUDRAFT_115436</name>
</gene>
<dbReference type="SUPFAM" id="SSF54768">
    <property type="entry name" value="dsRNA-binding domain-like"/>
    <property type="match status" value="1"/>
</dbReference>
<dbReference type="Proteomes" id="UP000016930">
    <property type="component" value="Unassembled WGS sequence"/>
</dbReference>
<evidence type="ECO:0000259" key="2">
    <source>
        <dbReference type="PROSITE" id="PS50137"/>
    </source>
</evidence>
<evidence type="ECO:0000256" key="1">
    <source>
        <dbReference type="PROSITE-ProRule" id="PRU00266"/>
    </source>
</evidence>
<dbReference type="EMBL" id="KB445798">
    <property type="protein sequence ID" value="EMD36423.1"/>
    <property type="molecule type" value="Genomic_DNA"/>
</dbReference>